<evidence type="ECO:0000313" key="1">
    <source>
        <dbReference type="EMBL" id="KAI5683188.1"/>
    </source>
</evidence>
<gene>
    <name evidence="1" type="ORF">M9H77_04416</name>
</gene>
<evidence type="ECO:0000313" key="2">
    <source>
        <dbReference type="Proteomes" id="UP001060085"/>
    </source>
</evidence>
<sequence length="574" mass="63647">MTNQVKSFIPKMRENMSNDVQPRQNDDKVRSSRIDREEAYPVKESGNMQQKLNPESSSSEAHLRQDSGKLKNKLDGVDQRHSADAGDCSPNSSGEAVPECGSHATLSKQSHIVPKTEVRDLMQTEVPKNRNHVSVSNEKLIHENGYHAPKSNQVFLMPKQESDLLEQRQSSDAGIRTPASGEKKIHESAKGSSEFNQVSIVPKPDKDGSDHGQIRGAGIHASATYGGTVSNVLTEASSNSVDFQSTNTQVYVSTSNQEKLSYTMRPEKTVYKLQPRRNPDSGVRASPSEQAIVSPRIQEKALDDGYNWRKYGQKLVKGNVFVRSYYKCTYASCTSKKQVERSYDGRLTDIKYIGKHEHPKPQNSPPISAFVPPQEVPKLDMAVTAASEANGKPSFPHQDISKAIVPSGAPKQSALTSNEGEISRSQNSHDNDDDSPNTKKQKRETANVDDNLVKKTYCESRYVVQTMSEVDVINDCYRWRKYGQKLVKGNPNPRSYYRCSNSGCPVKKHVERSSHDPKIVITTYEGKHDHEMPASSSSSQTAVGSHIDRKTVSTESTSENKPVGMEMVVHIGAN</sequence>
<accession>A0ACC0CEK2</accession>
<organism evidence="1 2">
    <name type="scientific">Catharanthus roseus</name>
    <name type="common">Madagascar periwinkle</name>
    <name type="synonym">Vinca rosea</name>
    <dbReference type="NCBI Taxonomy" id="4058"/>
    <lineage>
        <taxon>Eukaryota</taxon>
        <taxon>Viridiplantae</taxon>
        <taxon>Streptophyta</taxon>
        <taxon>Embryophyta</taxon>
        <taxon>Tracheophyta</taxon>
        <taxon>Spermatophyta</taxon>
        <taxon>Magnoliopsida</taxon>
        <taxon>eudicotyledons</taxon>
        <taxon>Gunneridae</taxon>
        <taxon>Pentapetalae</taxon>
        <taxon>asterids</taxon>
        <taxon>lamiids</taxon>
        <taxon>Gentianales</taxon>
        <taxon>Apocynaceae</taxon>
        <taxon>Rauvolfioideae</taxon>
        <taxon>Vinceae</taxon>
        <taxon>Catharanthinae</taxon>
        <taxon>Catharanthus</taxon>
    </lineage>
</organism>
<dbReference type="EMBL" id="CM044701">
    <property type="protein sequence ID" value="KAI5683188.1"/>
    <property type="molecule type" value="Genomic_DNA"/>
</dbReference>
<dbReference type="Proteomes" id="UP001060085">
    <property type="component" value="Linkage Group LG01"/>
</dbReference>
<protein>
    <submittedName>
        <fullName evidence="1">Uncharacterized protein</fullName>
    </submittedName>
</protein>
<proteinExistence type="predicted"/>
<reference evidence="2" key="1">
    <citation type="journal article" date="2023" name="Nat. Plants">
        <title>Single-cell RNA sequencing provides a high-resolution roadmap for understanding the multicellular compartmentation of specialized metabolism.</title>
        <authorList>
            <person name="Sun S."/>
            <person name="Shen X."/>
            <person name="Li Y."/>
            <person name="Li Y."/>
            <person name="Wang S."/>
            <person name="Li R."/>
            <person name="Zhang H."/>
            <person name="Shen G."/>
            <person name="Guo B."/>
            <person name="Wei J."/>
            <person name="Xu J."/>
            <person name="St-Pierre B."/>
            <person name="Chen S."/>
            <person name="Sun C."/>
        </authorList>
    </citation>
    <scope>NUCLEOTIDE SEQUENCE [LARGE SCALE GENOMIC DNA]</scope>
</reference>
<comment type="caution">
    <text evidence="1">The sequence shown here is derived from an EMBL/GenBank/DDBJ whole genome shotgun (WGS) entry which is preliminary data.</text>
</comment>
<name>A0ACC0CEK2_CATRO</name>
<keyword evidence="2" id="KW-1185">Reference proteome</keyword>